<dbReference type="EMBL" id="JARKIF010000013">
    <property type="protein sequence ID" value="KAJ7624783.1"/>
    <property type="molecule type" value="Genomic_DNA"/>
</dbReference>
<gene>
    <name evidence="2" type="ORF">FB45DRAFT_924205</name>
</gene>
<name>A0AAD7BLM4_9AGAR</name>
<evidence type="ECO:0008006" key="4">
    <source>
        <dbReference type="Google" id="ProtNLM"/>
    </source>
</evidence>
<accession>A0AAD7BLM4</accession>
<sequence>MESPFQSILHTNSIPSDDERRRIHDLLAALRTEVDQITQDIDRMQRKRDELSDFMDAHLALLSQARRMPDDIIQEIFKASLPAHRPPTLSVDDAPLILFRISQRWRSLALSTPYLWASLHLIPPPTPVGVETSRLNQVNDTVKHWLLRSGSLPLTISFVGRHSSSGASEGSEQDHDLDQGAFNASKTLLQTLIQFASRWRCFRFVATPCVDLEPLEALSHGDVPMLRCVAIEGINFIDGLPLLATPTLTSLLARGTNLLFSTPIHWEVLCHIQLGHYDPSPQALLNALSQCSQLKSCILSVYLHDEDGNEPSCHLDQLQFLSIENRGSSSPTMTFLNCLRMPNLSFLKYSDQAAGANSLPIVPIFRSSPLLRCLILHVSTMLQDTLLEVLTLATKLEDLTIGGEPMTPGWPPAYCSVVEALTSNISGSGGILCPNLRSLTISDFRHLSDEALVQFVLARTDPERDTARLEQLKAYFARPPQIDIAIPLQQHVEDGFRLRLLYLPPPPTFPSYSAQEGNSYYDEWDQSLVTWGNQYYDRDGNLMPY</sequence>
<dbReference type="AlphaFoldDB" id="A0AAD7BLM4"/>
<keyword evidence="3" id="KW-1185">Reference proteome</keyword>
<protein>
    <recommendedName>
        <fullName evidence="4">F-box domain-containing protein</fullName>
    </recommendedName>
</protein>
<proteinExistence type="predicted"/>
<reference evidence="2" key="1">
    <citation type="submission" date="2023-03" db="EMBL/GenBank/DDBJ databases">
        <title>Massive genome expansion in bonnet fungi (Mycena s.s.) driven by repeated elements and novel gene families across ecological guilds.</title>
        <authorList>
            <consortium name="Lawrence Berkeley National Laboratory"/>
            <person name="Harder C.B."/>
            <person name="Miyauchi S."/>
            <person name="Viragh M."/>
            <person name="Kuo A."/>
            <person name="Thoen E."/>
            <person name="Andreopoulos B."/>
            <person name="Lu D."/>
            <person name="Skrede I."/>
            <person name="Drula E."/>
            <person name="Henrissat B."/>
            <person name="Morin E."/>
            <person name="Kohler A."/>
            <person name="Barry K."/>
            <person name="LaButti K."/>
            <person name="Morin E."/>
            <person name="Salamov A."/>
            <person name="Lipzen A."/>
            <person name="Mereny Z."/>
            <person name="Hegedus B."/>
            <person name="Baldrian P."/>
            <person name="Stursova M."/>
            <person name="Weitz H."/>
            <person name="Taylor A."/>
            <person name="Grigoriev I.V."/>
            <person name="Nagy L.G."/>
            <person name="Martin F."/>
            <person name="Kauserud H."/>
        </authorList>
    </citation>
    <scope>NUCLEOTIDE SEQUENCE</scope>
    <source>
        <strain evidence="2">9284</strain>
    </source>
</reference>
<dbReference type="SUPFAM" id="SSF52047">
    <property type="entry name" value="RNI-like"/>
    <property type="match status" value="1"/>
</dbReference>
<organism evidence="2 3">
    <name type="scientific">Roridomyces roridus</name>
    <dbReference type="NCBI Taxonomy" id="1738132"/>
    <lineage>
        <taxon>Eukaryota</taxon>
        <taxon>Fungi</taxon>
        <taxon>Dikarya</taxon>
        <taxon>Basidiomycota</taxon>
        <taxon>Agaricomycotina</taxon>
        <taxon>Agaricomycetes</taxon>
        <taxon>Agaricomycetidae</taxon>
        <taxon>Agaricales</taxon>
        <taxon>Marasmiineae</taxon>
        <taxon>Mycenaceae</taxon>
        <taxon>Roridomyces</taxon>
    </lineage>
</organism>
<evidence type="ECO:0000313" key="2">
    <source>
        <dbReference type="EMBL" id="KAJ7624783.1"/>
    </source>
</evidence>
<evidence type="ECO:0000256" key="1">
    <source>
        <dbReference type="SAM" id="Coils"/>
    </source>
</evidence>
<dbReference type="Gene3D" id="3.80.10.10">
    <property type="entry name" value="Ribonuclease Inhibitor"/>
    <property type="match status" value="1"/>
</dbReference>
<evidence type="ECO:0000313" key="3">
    <source>
        <dbReference type="Proteomes" id="UP001221142"/>
    </source>
</evidence>
<comment type="caution">
    <text evidence="2">The sequence shown here is derived from an EMBL/GenBank/DDBJ whole genome shotgun (WGS) entry which is preliminary data.</text>
</comment>
<dbReference type="InterPro" id="IPR032675">
    <property type="entry name" value="LRR_dom_sf"/>
</dbReference>
<dbReference type="Proteomes" id="UP001221142">
    <property type="component" value="Unassembled WGS sequence"/>
</dbReference>
<feature type="coiled-coil region" evidence="1">
    <location>
        <begin position="27"/>
        <end position="54"/>
    </location>
</feature>
<keyword evidence="1" id="KW-0175">Coiled coil</keyword>